<dbReference type="SMART" id="SM00049">
    <property type="entry name" value="DEP"/>
    <property type="match status" value="1"/>
</dbReference>
<dbReference type="CDD" id="cd06606">
    <property type="entry name" value="STKc_MAPKKK"/>
    <property type="match status" value="1"/>
</dbReference>
<feature type="compositionally biased region" description="Basic and acidic residues" evidence="6">
    <location>
        <begin position="224"/>
        <end position="234"/>
    </location>
</feature>
<dbReference type="PROSITE" id="PS50186">
    <property type="entry name" value="DEP"/>
    <property type="match status" value="1"/>
</dbReference>
<feature type="domain" description="DEP" evidence="8">
    <location>
        <begin position="28"/>
        <end position="85"/>
    </location>
</feature>
<dbReference type="OrthoDB" id="266718at2759"/>
<feature type="compositionally biased region" description="Gly residues" evidence="6">
    <location>
        <begin position="108"/>
        <end position="117"/>
    </location>
</feature>
<dbReference type="PROSITE" id="PS50011">
    <property type="entry name" value="PROTEIN_KINASE_DOM"/>
    <property type="match status" value="1"/>
</dbReference>
<evidence type="ECO:0000256" key="1">
    <source>
        <dbReference type="ARBA" id="ARBA00022679"/>
    </source>
</evidence>
<dbReference type="SUPFAM" id="SSF56112">
    <property type="entry name" value="Protein kinase-like (PK-like)"/>
    <property type="match status" value="1"/>
</dbReference>
<dbReference type="InterPro" id="IPR036390">
    <property type="entry name" value="WH_DNA-bd_sf"/>
</dbReference>
<keyword evidence="10" id="KW-1185">Reference proteome</keyword>
<protein>
    <submittedName>
        <fullName evidence="9">Kinase-like domain-containing protein</fullName>
    </submittedName>
</protein>
<dbReference type="Gene3D" id="1.10.510.10">
    <property type="entry name" value="Transferase(Phosphotransferase) domain 1"/>
    <property type="match status" value="1"/>
</dbReference>
<dbReference type="InterPro" id="IPR008271">
    <property type="entry name" value="Ser/Thr_kinase_AS"/>
</dbReference>
<feature type="region of interest" description="Disordered" evidence="6">
    <location>
        <begin position="224"/>
        <end position="311"/>
    </location>
</feature>
<dbReference type="InterPro" id="IPR000591">
    <property type="entry name" value="DEP_dom"/>
</dbReference>
<reference evidence="9" key="1">
    <citation type="submission" date="2021-02" db="EMBL/GenBank/DDBJ databases">
        <title>First Annotated Genome of the Yellow-green Alga Tribonema minus.</title>
        <authorList>
            <person name="Mahan K.M."/>
        </authorList>
    </citation>
    <scope>NUCLEOTIDE SEQUENCE</scope>
    <source>
        <strain evidence="9">UTEX B ZZ1240</strain>
    </source>
</reference>
<dbReference type="GO" id="GO:0035556">
    <property type="term" value="P:intracellular signal transduction"/>
    <property type="evidence" value="ECO:0007669"/>
    <property type="project" value="InterPro"/>
</dbReference>
<dbReference type="Proteomes" id="UP000664859">
    <property type="component" value="Unassembled WGS sequence"/>
</dbReference>
<feature type="compositionally biased region" description="Gly residues" evidence="6">
    <location>
        <begin position="244"/>
        <end position="253"/>
    </location>
</feature>
<evidence type="ECO:0000256" key="3">
    <source>
        <dbReference type="ARBA" id="ARBA00022777"/>
    </source>
</evidence>
<proteinExistence type="predicted"/>
<evidence type="ECO:0000256" key="6">
    <source>
        <dbReference type="SAM" id="MobiDB-lite"/>
    </source>
</evidence>
<dbReference type="InterPro" id="IPR011009">
    <property type="entry name" value="Kinase-like_dom_sf"/>
</dbReference>
<keyword evidence="4 5" id="KW-0067">ATP-binding</keyword>
<keyword evidence="1" id="KW-0808">Transferase</keyword>
<evidence type="ECO:0000256" key="5">
    <source>
        <dbReference type="PROSITE-ProRule" id="PRU10141"/>
    </source>
</evidence>
<feature type="compositionally biased region" description="Polar residues" evidence="6">
    <location>
        <begin position="121"/>
        <end position="133"/>
    </location>
</feature>
<dbReference type="Gene3D" id="1.10.10.10">
    <property type="entry name" value="Winged helix-like DNA-binding domain superfamily/Winged helix DNA-binding domain"/>
    <property type="match status" value="1"/>
</dbReference>
<evidence type="ECO:0000313" key="9">
    <source>
        <dbReference type="EMBL" id="KAG5184776.1"/>
    </source>
</evidence>
<evidence type="ECO:0000259" key="8">
    <source>
        <dbReference type="PROSITE" id="PS50186"/>
    </source>
</evidence>
<evidence type="ECO:0000256" key="4">
    <source>
        <dbReference type="ARBA" id="ARBA00022840"/>
    </source>
</evidence>
<feature type="compositionally biased region" description="Polar residues" evidence="6">
    <location>
        <begin position="261"/>
        <end position="311"/>
    </location>
</feature>
<sequence length="706" mass="75418">MSAVLRCFVGSKAVKWLVASKHGFDDAEACFVGSEAVKWLVASKHGFDGAEAVRLGNDMLREGLLHHVERRCSFRNGNFFYRFAEDERDLLQGGPRPAAAAAAAAADGSGGGGGGGALLQKQGSADTVLSNAAEQGGGGGRRPMSRGPSLRQILQDEDGAAPRILQDKDGAAPRILQDEGGAAPRVLQDEDGAAPRGIALARLRSALSAALHMAYSGRVMTHMAESRGGGHMEEDVGEDPEMPFGGGGQGQATGTGPPQESSPDSSPVGSPRNSSRLTATRNLRAQAAASTTETLSRQSTSLATEQLSRQPTGLVVEDVCDARELQHVQKDVRNARELQHVQKGKWRLGPKIGKGSYAAVYKALNRESGQLLAAKVLPLSAAVLHHDNGTGSRELAEVELEVNLLRSMRHPNIVQYLGIDFDVDSIAPYIGIDFDADRNALYIFCEWVPGGALRDLLNDFGPVEEHIASDYARQVLLGLKYLHDNHIVHRDIKCANLLMHENGHIKLTDFGASKMMYEEDHAEHTMRGTPFFMAPEVVGTGKYGRKADTWSFGGTVLEMLTGAAPWSALGVASSRQVYKLLLQPNALPPLPQHASAAATSFMAACLAAAAAGRAAQPALAQLTFPARVRDQDLRPSVDEVLQHAFVTTQPRMPCLGAMGAWEFADGGKDSGLGGPPLRAHTRAMLRWTCRDEGVSRPELLSVPAAR</sequence>
<feature type="domain" description="Protein kinase" evidence="7">
    <location>
        <begin position="346"/>
        <end position="646"/>
    </location>
</feature>
<comment type="caution">
    <text evidence="9">The sequence shown here is derived from an EMBL/GenBank/DDBJ whole genome shotgun (WGS) entry which is preliminary data.</text>
</comment>
<evidence type="ECO:0000256" key="2">
    <source>
        <dbReference type="ARBA" id="ARBA00022741"/>
    </source>
</evidence>
<dbReference type="SMART" id="SM00220">
    <property type="entry name" value="S_TKc"/>
    <property type="match status" value="1"/>
</dbReference>
<organism evidence="9 10">
    <name type="scientific">Tribonema minus</name>
    <dbReference type="NCBI Taxonomy" id="303371"/>
    <lineage>
        <taxon>Eukaryota</taxon>
        <taxon>Sar</taxon>
        <taxon>Stramenopiles</taxon>
        <taxon>Ochrophyta</taxon>
        <taxon>PX clade</taxon>
        <taxon>Xanthophyceae</taxon>
        <taxon>Tribonematales</taxon>
        <taxon>Tribonemataceae</taxon>
        <taxon>Tribonema</taxon>
    </lineage>
</organism>
<dbReference type="CDD" id="cd04371">
    <property type="entry name" value="DEP"/>
    <property type="match status" value="1"/>
</dbReference>
<dbReference type="PANTHER" id="PTHR48016">
    <property type="entry name" value="MAP KINASE KINASE KINASE SSK2-RELATED-RELATED"/>
    <property type="match status" value="1"/>
</dbReference>
<dbReference type="SUPFAM" id="SSF46785">
    <property type="entry name" value="Winged helix' DNA-binding domain"/>
    <property type="match status" value="1"/>
</dbReference>
<dbReference type="InterPro" id="IPR017441">
    <property type="entry name" value="Protein_kinase_ATP_BS"/>
</dbReference>
<dbReference type="InterPro" id="IPR036388">
    <property type="entry name" value="WH-like_DNA-bd_sf"/>
</dbReference>
<gene>
    <name evidence="9" type="ORF">JKP88DRAFT_313918</name>
</gene>
<dbReference type="InterPro" id="IPR000719">
    <property type="entry name" value="Prot_kinase_dom"/>
</dbReference>
<dbReference type="PANTHER" id="PTHR48016:SF56">
    <property type="entry name" value="MAPKK KINASE"/>
    <property type="match status" value="1"/>
</dbReference>
<evidence type="ECO:0000259" key="7">
    <source>
        <dbReference type="PROSITE" id="PS50011"/>
    </source>
</evidence>
<feature type="region of interest" description="Disordered" evidence="6">
    <location>
        <begin position="105"/>
        <end position="148"/>
    </location>
</feature>
<name>A0A835Z018_9STRA</name>
<dbReference type="GO" id="GO:0005524">
    <property type="term" value="F:ATP binding"/>
    <property type="evidence" value="ECO:0007669"/>
    <property type="project" value="UniProtKB-UniRule"/>
</dbReference>
<dbReference type="Pfam" id="PF00610">
    <property type="entry name" value="DEP"/>
    <property type="match status" value="1"/>
</dbReference>
<dbReference type="EMBL" id="JAFCMP010000151">
    <property type="protein sequence ID" value="KAG5184776.1"/>
    <property type="molecule type" value="Genomic_DNA"/>
</dbReference>
<feature type="binding site" evidence="5">
    <location>
        <position position="375"/>
    </location>
    <ligand>
        <name>ATP</name>
        <dbReference type="ChEBI" id="CHEBI:30616"/>
    </ligand>
</feature>
<keyword evidence="2 5" id="KW-0547">Nucleotide-binding</keyword>
<dbReference type="AlphaFoldDB" id="A0A835Z018"/>
<dbReference type="GO" id="GO:0004672">
    <property type="term" value="F:protein kinase activity"/>
    <property type="evidence" value="ECO:0007669"/>
    <property type="project" value="InterPro"/>
</dbReference>
<dbReference type="Pfam" id="PF00069">
    <property type="entry name" value="Pkinase"/>
    <property type="match status" value="1"/>
</dbReference>
<accession>A0A835Z018</accession>
<dbReference type="PROSITE" id="PS00107">
    <property type="entry name" value="PROTEIN_KINASE_ATP"/>
    <property type="match status" value="1"/>
</dbReference>
<evidence type="ECO:0000313" key="10">
    <source>
        <dbReference type="Proteomes" id="UP000664859"/>
    </source>
</evidence>
<dbReference type="InterPro" id="IPR050538">
    <property type="entry name" value="MAP_kinase_kinase_kinase"/>
</dbReference>
<dbReference type="PROSITE" id="PS00108">
    <property type="entry name" value="PROTEIN_KINASE_ST"/>
    <property type="match status" value="1"/>
</dbReference>
<keyword evidence="3 9" id="KW-0418">Kinase</keyword>